<gene>
    <name evidence="1" type="ORF">D7Y07_05795</name>
</gene>
<sequence>MMFEIDFKRLIVLLLPSWLRRPLIFGLLRAGAVGVERVYGEFTNARAGHIFRLTHNGQVCYLRGVLNHYFGNGFKIGSMKQEGEWLYAVTESGEQIPVTVGEPGPGVPVVYSEQMLNMAQNDFIVFVPARAWAKLAEIKAMVDKYKLITKRAHYVKTGNPIVIGRNPFTSEIIPITRKK</sequence>
<proteinExistence type="predicted"/>
<organism evidence="1 2">
    <name type="scientific">Bacteroides acidifaciens</name>
    <dbReference type="NCBI Taxonomy" id="85831"/>
    <lineage>
        <taxon>Bacteria</taxon>
        <taxon>Pseudomonadati</taxon>
        <taxon>Bacteroidota</taxon>
        <taxon>Bacteroidia</taxon>
        <taxon>Bacteroidales</taxon>
        <taxon>Bacteroidaceae</taxon>
        <taxon>Bacteroides</taxon>
    </lineage>
</organism>
<name>A0A3L8ACU7_9BACE</name>
<dbReference type="EMBL" id="RAZM01000012">
    <property type="protein sequence ID" value="RLT80897.1"/>
    <property type="molecule type" value="Genomic_DNA"/>
</dbReference>
<comment type="caution">
    <text evidence="1">The sequence shown here is derived from an EMBL/GenBank/DDBJ whole genome shotgun (WGS) entry which is preliminary data.</text>
</comment>
<dbReference type="Proteomes" id="UP000267159">
    <property type="component" value="Unassembled WGS sequence"/>
</dbReference>
<evidence type="ECO:0000313" key="2">
    <source>
        <dbReference type="Proteomes" id="UP000267159"/>
    </source>
</evidence>
<reference evidence="1 2" key="1">
    <citation type="submission" date="2018-09" db="EMBL/GenBank/DDBJ databases">
        <title>Murine metabolic-syndrome-specific gut microbial biobank.</title>
        <authorList>
            <person name="Liu C."/>
        </authorList>
    </citation>
    <scope>NUCLEOTIDE SEQUENCE [LARGE SCALE GENOMIC DNA]</scope>
    <source>
        <strain evidence="1 2">0.1X-D8-26</strain>
    </source>
</reference>
<dbReference type="AlphaFoldDB" id="A0A3L8ACU7"/>
<evidence type="ECO:0000313" key="1">
    <source>
        <dbReference type="EMBL" id="RLT80897.1"/>
    </source>
</evidence>
<protein>
    <submittedName>
        <fullName evidence="1">Uncharacterized protein</fullName>
    </submittedName>
</protein>
<dbReference type="RefSeq" id="WP_121765551.1">
    <property type="nucleotide sequence ID" value="NZ_CANDOI010000012.1"/>
</dbReference>
<accession>A0A3L8ACU7</accession>